<dbReference type="InterPro" id="IPR027450">
    <property type="entry name" value="AlkB-like"/>
</dbReference>
<sequence>METTSTTEPPSCACSGIRFCNRCINSDRVKYLFSGNVQLRNADDVIANQTSNDRTSSLSFALLGNSHKSVCIECGVVYNSSVLITSCADHKNKTDDKVDVMVKGLFVERDVISDQEEADLIHFFDNPSPFPDWKISQSGRRKQDFGPKRNFKKKKVKPADFPHMPKVFEPLFCKVSKEVSQCTASIPYSIAEVSVLEYTSENMSNFDPHIDDTWLWGDRIAGVNLLEDCVMTFVDSNGNVVDAFLPRRCLFLMSSDCRSIWMHGIRPENIKGRRVSITMRELSDEIKQDLAVAAPLLEAARSFV</sequence>
<comment type="caution">
    <text evidence="2">The sequence shown here is derived from an EMBL/GenBank/DDBJ whole genome shotgun (WGS) entry which is preliminary data.</text>
</comment>
<gene>
    <name evidence="2" type="ORF">STCU_00887</name>
</gene>
<dbReference type="EMBL" id="ATMH01000887">
    <property type="protein sequence ID" value="EPY35836.1"/>
    <property type="molecule type" value="Genomic_DNA"/>
</dbReference>
<evidence type="ECO:0000259" key="1">
    <source>
        <dbReference type="PROSITE" id="PS51471"/>
    </source>
</evidence>
<dbReference type="GO" id="GO:0032451">
    <property type="term" value="F:demethylase activity"/>
    <property type="evidence" value="ECO:0007669"/>
    <property type="project" value="TreeGrafter"/>
</dbReference>
<name>S9W989_9TRYP</name>
<dbReference type="PANTHER" id="PTHR12463">
    <property type="entry name" value="OXYGENASE-RELATED"/>
    <property type="match status" value="1"/>
</dbReference>
<dbReference type="Pfam" id="PF13532">
    <property type="entry name" value="2OG-FeII_Oxy_2"/>
    <property type="match status" value="1"/>
</dbReference>
<evidence type="ECO:0000313" key="2">
    <source>
        <dbReference type="EMBL" id="EPY35836.1"/>
    </source>
</evidence>
<reference evidence="2 3" key="1">
    <citation type="journal article" date="2013" name="PLoS ONE">
        <title>Predicting the Proteins of Angomonas deanei, Strigomonas culicis and Their Respective Endosymbionts Reveals New Aspects of the Trypanosomatidae Family.</title>
        <authorList>
            <person name="Motta M.C."/>
            <person name="Martins A.C."/>
            <person name="de Souza S.S."/>
            <person name="Catta-Preta C.M."/>
            <person name="Silva R."/>
            <person name="Klein C.C."/>
            <person name="de Almeida L.G."/>
            <person name="de Lima Cunha O."/>
            <person name="Ciapina L.P."/>
            <person name="Brocchi M."/>
            <person name="Colabardini A.C."/>
            <person name="de Araujo Lima B."/>
            <person name="Machado C.R."/>
            <person name="de Almeida Soares C.M."/>
            <person name="Probst C.M."/>
            <person name="de Menezes C.B."/>
            <person name="Thompson C.E."/>
            <person name="Bartholomeu D.C."/>
            <person name="Gradia D.F."/>
            <person name="Pavoni D.P."/>
            <person name="Grisard E.C."/>
            <person name="Fantinatti-Garboggini F."/>
            <person name="Marchini F.K."/>
            <person name="Rodrigues-Luiz G.F."/>
            <person name="Wagner G."/>
            <person name="Goldman G.H."/>
            <person name="Fietto J.L."/>
            <person name="Elias M.C."/>
            <person name="Goldman M.H."/>
            <person name="Sagot M.F."/>
            <person name="Pereira M."/>
            <person name="Stoco P.H."/>
            <person name="de Mendonca-Neto R.P."/>
            <person name="Teixeira S.M."/>
            <person name="Maciel T.E."/>
            <person name="de Oliveira Mendes T.A."/>
            <person name="Urmenyi T.P."/>
            <person name="de Souza W."/>
            <person name="Schenkman S."/>
            <person name="de Vasconcelos A.T."/>
        </authorList>
    </citation>
    <scope>NUCLEOTIDE SEQUENCE [LARGE SCALE GENOMIC DNA]</scope>
</reference>
<evidence type="ECO:0000313" key="3">
    <source>
        <dbReference type="Proteomes" id="UP000015354"/>
    </source>
</evidence>
<proteinExistence type="predicted"/>
<keyword evidence="3" id="KW-1185">Reference proteome</keyword>
<dbReference type="InterPro" id="IPR032857">
    <property type="entry name" value="ALKBH4"/>
</dbReference>
<dbReference type="GO" id="GO:0016491">
    <property type="term" value="F:oxidoreductase activity"/>
    <property type="evidence" value="ECO:0007669"/>
    <property type="project" value="TreeGrafter"/>
</dbReference>
<organism evidence="2 3">
    <name type="scientific">Strigomonas culicis</name>
    <dbReference type="NCBI Taxonomy" id="28005"/>
    <lineage>
        <taxon>Eukaryota</taxon>
        <taxon>Discoba</taxon>
        <taxon>Euglenozoa</taxon>
        <taxon>Kinetoplastea</taxon>
        <taxon>Metakinetoplastina</taxon>
        <taxon>Trypanosomatida</taxon>
        <taxon>Trypanosomatidae</taxon>
        <taxon>Strigomonadinae</taxon>
        <taxon>Strigomonas</taxon>
    </lineage>
</organism>
<dbReference type="InterPro" id="IPR005123">
    <property type="entry name" value="Oxoglu/Fe-dep_dioxygenase_dom"/>
</dbReference>
<dbReference type="PROSITE" id="PS51471">
    <property type="entry name" value="FE2OG_OXY"/>
    <property type="match status" value="1"/>
</dbReference>
<dbReference type="Proteomes" id="UP000015354">
    <property type="component" value="Unassembled WGS sequence"/>
</dbReference>
<dbReference type="GO" id="GO:0070988">
    <property type="term" value="P:demethylation"/>
    <property type="evidence" value="ECO:0007669"/>
    <property type="project" value="InterPro"/>
</dbReference>
<protein>
    <submittedName>
        <fullName evidence="2">Alkylated DNA repair protein alkB like protein 4</fullName>
    </submittedName>
</protein>
<feature type="domain" description="Fe2OG dioxygenase" evidence="1">
    <location>
        <begin position="189"/>
        <end position="283"/>
    </location>
</feature>
<dbReference type="AlphaFoldDB" id="S9W989"/>
<dbReference type="OrthoDB" id="442860at2759"/>
<dbReference type="PANTHER" id="PTHR12463:SF1">
    <property type="entry name" value="2-OXOGLUTARATE AND FE-DEPENDENT OXYGENASE FAMILY PROTEIN"/>
    <property type="match status" value="1"/>
</dbReference>
<dbReference type="SUPFAM" id="SSF51197">
    <property type="entry name" value="Clavaminate synthase-like"/>
    <property type="match status" value="1"/>
</dbReference>
<dbReference type="InterPro" id="IPR037151">
    <property type="entry name" value="AlkB-like_sf"/>
</dbReference>
<accession>S9W989</accession>
<dbReference type="Gene3D" id="2.60.120.590">
    <property type="entry name" value="Alpha-ketoglutarate-dependent dioxygenase AlkB-like"/>
    <property type="match status" value="1"/>
</dbReference>